<dbReference type="InterPro" id="IPR050464">
    <property type="entry name" value="Zeta_carotene_desat/Oxidored"/>
</dbReference>
<comment type="caution">
    <text evidence="4">The sequence shown here is derived from an EMBL/GenBank/DDBJ whole genome shotgun (WGS) entry which is preliminary data.</text>
</comment>
<proteinExistence type="predicted"/>
<dbReference type="AlphaFoldDB" id="K1VVP6"/>
<dbReference type="InterPro" id="IPR036188">
    <property type="entry name" value="FAD/NAD-bd_sf"/>
</dbReference>
<dbReference type="PANTHER" id="PTHR42923">
    <property type="entry name" value="PROTOPORPHYRINOGEN OXIDASE"/>
    <property type="match status" value="1"/>
</dbReference>
<dbReference type="GO" id="GO:0016491">
    <property type="term" value="F:oxidoreductase activity"/>
    <property type="evidence" value="ECO:0007669"/>
    <property type="project" value="InterPro"/>
</dbReference>
<dbReference type="EMBL" id="AMBO01000218">
    <property type="protein sequence ID" value="EKD04616.1"/>
    <property type="molecule type" value="Genomic_DNA"/>
</dbReference>
<evidence type="ECO:0000256" key="1">
    <source>
        <dbReference type="SAM" id="MobiDB-lite"/>
    </source>
</evidence>
<feature type="compositionally biased region" description="Low complexity" evidence="1">
    <location>
        <begin position="590"/>
        <end position="624"/>
    </location>
</feature>
<dbReference type="eggNOG" id="ENOG502RZ2M">
    <property type="taxonomic scope" value="Eukaryota"/>
</dbReference>
<dbReference type="Pfam" id="PF13450">
    <property type="entry name" value="NAD_binding_8"/>
    <property type="match status" value="1"/>
</dbReference>
<dbReference type="Proteomes" id="UP000006757">
    <property type="component" value="Unassembled WGS sequence"/>
</dbReference>
<dbReference type="InterPro" id="IPR002937">
    <property type="entry name" value="Amino_oxidase"/>
</dbReference>
<evidence type="ECO:0000259" key="3">
    <source>
        <dbReference type="Pfam" id="PF01593"/>
    </source>
</evidence>
<feature type="compositionally biased region" description="Low complexity" evidence="1">
    <location>
        <begin position="64"/>
        <end position="91"/>
    </location>
</feature>
<evidence type="ECO:0000313" key="4">
    <source>
        <dbReference type="EMBL" id="EKD04616.1"/>
    </source>
</evidence>
<feature type="region of interest" description="Disordered" evidence="1">
    <location>
        <begin position="59"/>
        <end position="166"/>
    </location>
</feature>
<keyword evidence="2" id="KW-0472">Membrane</keyword>
<sequence>MGDAPLPSTSAGRRKVAVIGSGLAGLTTAYLLSEAGLEVWLVEKAPRLGFYSHSVELDAEPEDPSLSPVSTTSSTLAPALPIERRTSSTSSGRLSPVPPSEPMVRRSSATSSGRLSPVPPEPPQRRVSMASSGRLSPVPPSEPMSRRVSGGSEAGDKYGDVFTGRILTPPRRRPSSILGASEGTVVDVPMRSFQGGYYPQLLALYRHLGFTPKPSAYTFSFAELGQRAYFTYEGASGASIPSLPSGAWRSPLALTRALIELLLTGVCYVLFLALAFANWHSLLPERLQKAPFGAVIDAAAEKIDKPLRLLPRTRLGGPFRRFVSRLVIPLFSAVGTMTVPDVLAAPAEPLLDYVHAGVGTAHYSLGAISSRDVAMALASPPDLRLRLGISVDSIRYSAGKLVLGLDGREETFDRVVLATEASASLKLLESLEFDMTLAGKGRDRGRIRRIQKIRKEVLRSVTYRESIVVTHFDAESVIPPGDGRMINLVLPPASKSSNMWPRDADEKADGSHKGLEAPHFAPEAGYIMATHETRGVLQTTNPICPISASKVLGVARMERALPFNSDPLLSLLTHQPVPPSSTPQTYHARANGSGSSPDPSPPSSLSKSTSLSRSNSAASTLSRAGSMKDKDGEDEEDLVHLVGSYAYPGIPLLEGCVGSARRVAREILGREPEVDWDVARGGIVGRAWRWRRRARVGGVL</sequence>
<evidence type="ECO:0000256" key="2">
    <source>
        <dbReference type="SAM" id="Phobius"/>
    </source>
</evidence>
<keyword evidence="2" id="KW-1133">Transmembrane helix</keyword>
<dbReference type="PANTHER" id="PTHR42923:SF17">
    <property type="entry name" value="AMINE OXIDASE DOMAIN-CONTAINING PROTEIN"/>
    <property type="match status" value="1"/>
</dbReference>
<evidence type="ECO:0000313" key="5">
    <source>
        <dbReference type="Proteomes" id="UP000006757"/>
    </source>
</evidence>
<dbReference type="SUPFAM" id="SSF51905">
    <property type="entry name" value="FAD/NAD(P)-binding domain"/>
    <property type="match status" value="1"/>
</dbReference>
<dbReference type="InParanoid" id="K1VVP6"/>
<gene>
    <name evidence="4" type="ORF">A1Q2_01076</name>
</gene>
<dbReference type="Pfam" id="PF01593">
    <property type="entry name" value="Amino_oxidase"/>
    <property type="match status" value="1"/>
</dbReference>
<dbReference type="STRING" id="1220162.K1VVP6"/>
<dbReference type="Gene3D" id="3.50.50.60">
    <property type="entry name" value="FAD/NAD(P)-binding domain"/>
    <property type="match status" value="1"/>
</dbReference>
<keyword evidence="2" id="KW-0812">Transmembrane</keyword>
<reference evidence="4 5" key="1">
    <citation type="journal article" date="2012" name="Eukaryot. Cell">
        <title>Genome sequence of the Trichosporon asahii environmental strain CBS 8904.</title>
        <authorList>
            <person name="Yang R.Y."/>
            <person name="Li H.T."/>
            <person name="Zhu H."/>
            <person name="Zhou G.P."/>
            <person name="Wang M."/>
            <person name="Wang L."/>
        </authorList>
    </citation>
    <scope>NUCLEOTIDE SEQUENCE [LARGE SCALE GENOMIC DNA]</scope>
    <source>
        <strain evidence="4 5">CBS 8904</strain>
    </source>
</reference>
<dbReference type="HOGENOM" id="CLU_028123_3_0_1"/>
<feature type="region of interest" description="Disordered" evidence="1">
    <location>
        <begin position="572"/>
        <end position="635"/>
    </location>
</feature>
<protein>
    <recommendedName>
        <fullName evidence="3">Amine oxidase domain-containing protein</fullName>
    </recommendedName>
</protein>
<feature type="domain" description="Amine oxidase" evidence="3">
    <location>
        <begin position="179"/>
        <end position="425"/>
    </location>
</feature>
<accession>K1VVP6</accession>
<feature type="transmembrane region" description="Helical" evidence="2">
    <location>
        <begin position="258"/>
        <end position="279"/>
    </location>
</feature>
<keyword evidence="5" id="KW-1185">Reference proteome</keyword>
<organism evidence="4 5">
    <name type="scientific">Trichosporon asahii var. asahii (strain CBS 8904)</name>
    <name type="common">Yeast</name>
    <dbReference type="NCBI Taxonomy" id="1220162"/>
    <lineage>
        <taxon>Eukaryota</taxon>
        <taxon>Fungi</taxon>
        <taxon>Dikarya</taxon>
        <taxon>Basidiomycota</taxon>
        <taxon>Agaricomycotina</taxon>
        <taxon>Tremellomycetes</taxon>
        <taxon>Trichosporonales</taxon>
        <taxon>Trichosporonaceae</taxon>
        <taxon>Trichosporon</taxon>
    </lineage>
</organism>
<name>K1VVP6_TRIAC</name>
<dbReference type="OrthoDB" id="1111734at2759"/>